<comment type="subcellular location">
    <subcellularLocation>
        <location evidence="1">Cytoplasm</location>
    </subcellularLocation>
</comment>
<dbReference type="RefSeq" id="WP_150203312.1">
    <property type="nucleotide sequence ID" value="NZ_CP043939.1"/>
</dbReference>
<evidence type="ECO:0000256" key="1">
    <source>
        <dbReference type="ARBA" id="ARBA00004496"/>
    </source>
</evidence>
<dbReference type="PANTHER" id="PTHR33164:SF5">
    <property type="entry name" value="ORGANIC HYDROPEROXIDE RESISTANCE TRANSCRIPTIONAL REGULATOR"/>
    <property type="match status" value="1"/>
</dbReference>
<dbReference type="GO" id="GO:0003700">
    <property type="term" value="F:DNA-binding transcription factor activity"/>
    <property type="evidence" value="ECO:0007669"/>
    <property type="project" value="InterPro"/>
</dbReference>
<dbReference type="PRINTS" id="PR00598">
    <property type="entry name" value="HTHMARR"/>
</dbReference>
<dbReference type="InterPro" id="IPR000835">
    <property type="entry name" value="HTH_MarR-typ"/>
</dbReference>
<evidence type="ECO:0000313" key="7">
    <source>
        <dbReference type="EMBL" id="QER66639.1"/>
    </source>
</evidence>
<evidence type="ECO:0000256" key="2">
    <source>
        <dbReference type="ARBA" id="ARBA00022490"/>
    </source>
</evidence>
<dbReference type="Gene3D" id="1.10.10.10">
    <property type="entry name" value="Winged helix-like DNA-binding domain superfamily/Winged helix DNA-binding domain"/>
    <property type="match status" value="1"/>
</dbReference>
<keyword evidence="3" id="KW-0805">Transcription regulation</keyword>
<dbReference type="AlphaFoldDB" id="A0A5P1X1U2"/>
<dbReference type="InterPro" id="IPR036390">
    <property type="entry name" value="WH_DNA-bd_sf"/>
</dbReference>
<dbReference type="PROSITE" id="PS50995">
    <property type="entry name" value="HTH_MARR_2"/>
    <property type="match status" value="1"/>
</dbReference>
<keyword evidence="8" id="KW-1185">Reference proteome</keyword>
<keyword evidence="2" id="KW-0963">Cytoplasm</keyword>
<evidence type="ECO:0000256" key="5">
    <source>
        <dbReference type="ARBA" id="ARBA00023163"/>
    </source>
</evidence>
<dbReference type="InterPro" id="IPR055166">
    <property type="entry name" value="Transc_reg_Sar_Rot_HTH"/>
</dbReference>
<dbReference type="Pfam" id="PF22381">
    <property type="entry name" value="Staph_reg_Sar_Rot"/>
    <property type="match status" value="1"/>
</dbReference>
<dbReference type="InterPro" id="IPR039422">
    <property type="entry name" value="MarR/SlyA-like"/>
</dbReference>
<sequence length="146" mass="17158">MIEFNKNDAQLEKHLCFSIYELSRAIQRMYKPFLNELNLTYPQYLVLVALYDHDNITVSELGELLDLNYGTLSPLLTRMESQKLIERTRSTNDTRIVYIKLMSSGKEIREEAFTLPQQLVFKSGLNDQEWNELSRLSMKVFNNLSK</sequence>
<dbReference type="SMART" id="SM00347">
    <property type="entry name" value="HTH_MARR"/>
    <property type="match status" value="1"/>
</dbReference>
<dbReference type="OrthoDB" id="9806864at2"/>
<dbReference type="SUPFAM" id="SSF46785">
    <property type="entry name" value="Winged helix' DNA-binding domain"/>
    <property type="match status" value="1"/>
</dbReference>
<gene>
    <name evidence="7" type="ORF">F0161_01305</name>
</gene>
<keyword evidence="4" id="KW-0238">DNA-binding</keyword>
<organism evidence="7 8">
    <name type="scientific">Paucilactobacillus nenjiangensis</name>
    <dbReference type="NCBI Taxonomy" id="1296540"/>
    <lineage>
        <taxon>Bacteria</taxon>
        <taxon>Bacillati</taxon>
        <taxon>Bacillota</taxon>
        <taxon>Bacilli</taxon>
        <taxon>Lactobacillales</taxon>
        <taxon>Lactobacillaceae</taxon>
        <taxon>Paucilactobacillus</taxon>
    </lineage>
</organism>
<feature type="domain" description="HTH marR-type" evidence="6">
    <location>
        <begin position="12"/>
        <end position="142"/>
    </location>
</feature>
<dbReference type="EMBL" id="CP043939">
    <property type="protein sequence ID" value="QER66639.1"/>
    <property type="molecule type" value="Genomic_DNA"/>
</dbReference>
<evidence type="ECO:0000259" key="6">
    <source>
        <dbReference type="PROSITE" id="PS50995"/>
    </source>
</evidence>
<reference evidence="7 8" key="1">
    <citation type="submission" date="2019-09" db="EMBL/GenBank/DDBJ databases">
        <title>Complete Genome Sequence of Lactobacillus nenjiangensis SH-Y15, isolated from sauerkraut.</title>
        <authorList>
            <person name="Yang H."/>
        </authorList>
    </citation>
    <scope>NUCLEOTIDE SEQUENCE [LARGE SCALE GENOMIC DNA]</scope>
    <source>
        <strain evidence="7 8">SH-Y15</strain>
    </source>
</reference>
<dbReference type="InterPro" id="IPR036388">
    <property type="entry name" value="WH-like_DNA-bd_sf"/>
</dbReference>
<evidence type="ECO:0000256" key="3">
    <source>
        <dbReference type="ARBA" id="ARBA00023015"/>
    </source>
</evidence>
<proteinExistence type="predicted"/>
<keyword evidence="5" id="KW-0804">Transcription</keyword>
<protein>
    <submittedName>
        <fullName evidence="7">MarR family transcriptional regulator</fullName>
    </submittedName>
</protein>
<evidence type="ECO:0000313" key="8">
    <source>
        <dbReference type="Proteomes" id="UP000325295"/>
    </source>
</evidence>
<name>A0A5P1X1U2_9LACO</name>
<dbReference type="KEGG" id="lnn:F0161_01305"/>
<dbReference type="Proteomes" id="UP000325295">
    <property type="component" value="Chromosome"/>
</dbReference>
<dbReference type="PANTHER" id="PTHR33164">
    <property type="entry name" value="TRANSCRIPTIONAL REGULATOR, MARR FAMILY"/>
    <property type="match status" value="1"/>
</dbReference>
<dbReference type="GO" id="GO:0006950">
    <property type="term" value="P:response to stress"/>
    <property type="evidence" value="ECO:0007669"/>
    <property type="project" value="TreeGrafter"/>
</dbReference>
<dbReference type="GO" id="GO:0005737">
    <property type="term" value="C:cytoplasm"/>
    <property type="evidence" value="ECO:0007669"/>
    <property type="project" value="UniProtKB-SubCell"/>
</dbReference>
<accession>A0A5P1X1U2</accession>
<evidence type="ECO:0000256" key="4">
    <source>
        <dbReference type="ARBA" id="ARBA00023125"/>
    </source>
</evidence>